<dbReference type="EMBL" id="MU858048">
    <property type="protein sequence ID" value="KAK4219371.1"/>
    <property type="molecule type" value="Genomic_DNA"/>
</dbReference>
<dbReference type="FunFam" id="2.40.50.140:FF:000271">
    <property type="entry name" value="Similar to ssDNA binding protein Ssb3"/>
    <property type="match status" value="1"/>
</dbReference>
<gene>
    <name evidence="4" type="ORF">QBC37DRAFT_409885</name>
</gene>
<dbReference type="GO" id="GO:0006289">
    <property type="term" value="P:nucleotide-excision repair"/>
    <property type="evidence" value="ECO:0007669"/>
    <property type="project" value="TreeGrafter"/>
</dbReference>
<dbReference type="GO" id="GO:0003697">
    <property type="term" value="F:single-stranded DNA binding"/>
    <property type="evidence" value="ECO:0007669"/>
    <property type="project" value="TreeGrafter"/>
</dbReference>
<dbReference type="PANTHER" id="PTHR15114:SF1">
    <property type="entry name" value="REPLICATION PROTEIN A 14 KDA SUBUNIT"/>
    <property type="match status" value="1"/>
</dbReference>
<dbReference type="InterPro" id="IPR012340">
    <property type="entry name" value="NA-bd_OB-fold"/>
</dbReference>
<dbReference type="CDD" id="cd04479">
    <property type="entry name" value="RPA3"/>
    <property type="match status" value="1"/>
</dbReference>
<keyword evidence="5" id="KW-1185">Reference proteome</keyword>
<dbReference type="GO" id="GO:0035861">
    <property type="term" value="C:site of double-strand break"/>
    <property type="evidence" value="ECO:0007669"/>
    <property type="project" value="TreeGrafter"/>
</dbReference>
<dbReference type="GO" id="GO:0006284">
    <property type="term" value="P:base-excision repair"/>
    <property type="evidence" value="ECO:0007669"/>
    <property type="project" value="TreeGrafter"/>
</dbReference>
<comment type="caution">
    <text evidence="4">The sequence shown here is derived from an EMBL/GenBank/DDBJ whole genome shotgun (WGS) entry which is preliminary data.</text>
</comment>
<keyword evidence="3" id="KW-0539">Nucleus</keyword>
<evidence type="ECO:0000313" key="5">
    <source>
        <dbReference type="Proteomes" id="UP001301769"/>
    </source>
</evidence>
<dbReference type="GO" id="GO:0000724">
    <property type="term" value="P:double-strand break repair via homologous recombination"/>
    <property type="evidence" value="ECO:0007669"/>
    <property type="project" value="TreeGrafter"/>
</dbReference>
<dbReference type="InterPro" id="IPR013970">
    <property type="entry name" value="Rfa2"/>
</dbReference>
<evidence type="ECO:0000256" key="1">
    <source>
        <dbReference type="ARBA" id="ARBA00004123"/>
    </source>
</evidence>
<dbReference type="Gene3D" id="2.40.50.140">
    <property type="entry name" value="Nucleic acid-binding proteins"/>
    <property type="match status" value="1"/>
</dbReference>
<accession>A0AAN6YIL2</accession>
<name>A0AAN6YIL2_9PEZI</name>
<evidence type="ECO:0000256" key="3">
    <source>
        <dbReference type="ARBA" id="ARBA00023242"/>
    </source>
</evidence>
<sequence length="114" mass="12458">MEASSTPRVTCAYLNMYVGRNVMIVGKVNTLRGEEAIIDADGNITIHLNRDSHLTPGNGVQVIGKVNPDLSVKTLSTLDLGNSVDYTLANKVVEIAHQHQDLFIYPAEHKPQGF</sequence>
<reference evidence="4" key="1">
    <citation type="journal article" date="2023" name="Mol. Phylogenet. Evol.">
        <title>Genome-scale phylogeny and comparative genomics of the fungal order Sordariales.</title>
        <authorList>
            <person name="Hensen N."/>
            <person name="Bonometti L."/>
            <person name="Westerberg I."/>
            <person name="Brannstrom I.O."/>
            <person name="Guillou S."/>
            <person name="Cros-Aarteil S."/>
            <person name="Calhoun S."/>
            <person name="Haridas S."/>
            <person name="Kuo A."/>
            <person name="Mondo S."/>
            <person name="Pangilinan J."/>
            <person name="Riley R."/>
            <person name="LaButti K."/>
            <person name="Andreopoulos B."/>
            <person name="Lipzen A."/>
            <person name="Chen C."/>
            <person name="Yan M."/>
            <person name="Daum C."/>
            <person name="Ng V."/>
            <person name="Clum A."/>
            <person name="Steindorff A."/>
            <person name="Ohm R.A."/>
            <person name="Martin F."/>
            <person name="Silar P."/>
            <person name="Natvig D.O."/>
            <person name="Lalanne C."/>
            <person name="Gautier V."/>
            <person name="Ament-Velasquez S.L."/>
            <person name="Kruys A."/>
            <person name="Hutchinson M.I."/>
            <person name="Powell A.J."/>
            <person name="Barry K."/>
            <person name="Miller A.N."/>
            <person name="Grigoriev I.V."/>
            <person name="Debuchy R."/>
            <person name="Gladieux P."/>
            <person name="Hiltunen Thoren M."/>
            <person name="Johannesson H."/>
        </authorList>
    </citation>
    <scope>NUCLEOTIDE SEQUENCE</scope>
    <source>
        <strain evidence="4">PSN293</strain>
    </source>
</reference>
<dbReference type="GO" id="GO:0006298">
    <property type="term" value="P:mismatch repair"/>
    <property type="evidence" value="ECO:0007669"/>
    <property type="project" value="TreeGrafter"/>
</dbReference>
<dbReference type="GO" id="GO:0006260">
    <property type="term" value="P:DNA replication"/>
    <property type="evidence" value="ECO:0007669"/>
    <property type="project" value="InterPro"/>
</dbReference>
<dbReference type="Proteomes" id="UP001301769">
    <property type="component" value="Unassembled WGS sequence"/>
</dbReference>
<dbReference type="GO" id="GO:0005662">
    <property type="term" value="C:DNA replication factor A complex"/>
    <property type="evidence" value="ECO:0007669"/>
    <property type="project" value="TreeGrafter"/>
</dbReference>
<dbReference type="SUPFAM" id="SSF50249">
    <property type="entry name" value="Nucleic acid-binding proteins"/>
    <property type="match status" value="1"/>
</dbReference>
<reference evidence="4" key="2">
    <citation type="submission" date="2023-05" db="EMBL/GenBank/DDBJ databases">
        <authorList>
            <consortium name="Lawrence Berkeley National Laboratory"/>
            <person name="Steindorff A."/>
            <person name="Hensen N."/>
            <person name="Bonometti L."/>
            <person name="Westerberg I."/>
            <person name="Brannstrom I.O."/>
            <person name="Guillou S."/>
            <person name="Cros-Aarteil S."/>
            <person name="Calhoun S."/>
            <person name="Haridas S."/>
            <person name="Kuo A."/>
            <person name="Mondo S."/>
            <person name="Pangilinan J."/>
            <person name="Riley R."/>
            <person name="Labutti K."/>
            <person name="Andreopoulos B."/>
            <person name="Lipzen A."/>
            <person name="Chen C."/>
            <person name="Yanf M."/>
            <person name="Daum C."/>
            <person name="Ng V."/>
            <person name="Clum A."/>
            <person name="Ohm R."/>
            <person name="Martin F."/>
            <person name="Silar P."/>
            <person name="Natvig D."/>
            <person name="Lalanne C."/>
            <person name="Gautier V."/>
            <person name="Ament-Velasquez S.L."/>
            <person name="Kruys A."/>
            <person name="Hutchinson M.I."/>
            <person name="Powell A.J."/>
            <person name="Barry K."/>
            <person name="Miller A.N."/>
            <person name="Grigoriev I.V."/>
            <person name="Debuchy R."/>
            <person name="Gladieux P."/>
            <person name="Thoren M.H."/>
            <person name="Johannesson H."/>
        </authorList>
    </citation>
    <scope>NUCLEOTIDE SEQUENCE</scope>
    <source>
        <strain evidence="4">PSN293</strain>
    </source>
</reference>
<evidence type="ECO:0000256" key="2">
    <source>
        <dbReference type="ARBA" id="ARBA00009761"/>
    </source>
</evidence>
<comment type="subcellular location">
    <subcellularLocation>
        <location evidence="1">Nucleus</location>
    </subcellularLocation>
</comment>
<protein>
    <submittedName>
        <fullName evidence="4">Replication factor A protein 3</fullName>
    </submittedName>
</protein>
<evidence type="ECO:0000313" key="4">
    <source>
        <dbReference type="EMBL" id="KAK4219371.1"/>
    </source>
</evidence>
<dbReference type="PANTHER" id="PTHR15114">
    <property type="entry name" value="REPLICATION PROTEIN A3"/>
    <property type="match status" value="1"/>
</dbReference>
<proteinExistence type="inferred from homology"/>
<dbReference type="Pfam" id="PF08661">
    <property type="entry name" value="Rep_fac-A_3"/>
    <property type="match status" value="1"/>
</dbReference>
<organism evidence="4 5">
    <name type="scientific">Rhypophila decipiens</name>
    <dbReference type="NCBI Taxonomy" id="261697"/>
    <lineage>
        <taxon>Eukaryota</taxon>
        <taxon>Fungi</taxon>
        <taxon>Dikarya</taxon>
        <taxon>Ascomycota</taxon>
        <taxon>Pezizomycotina</taxon>
        <taxon>Sordariomycetes</taxon>
        <taxon>Sordariomycetidae</taxon>
        <taxon>Sordariales</taxon>
        <taxon>Naviculisporaceae</taxon>
        <taxon>Rhypophila</taxon>
    </lineage>
</organism>
<comment type="similarity">
    <text evidence="2">Belongs to the replication factor A protein 3 family.</text>
</comment>
<dbReference type="GO" id="GO:0003684">
    <property type="term" value="F:damaged DNA binding"/>
    <property type="evidence" value="ECO:0007669"/>
    <property type="project" value="TreeGrafter"/>
</dbReference>
<dbReference type="AlphaFoldDB" id="A0AAN6YIL2"/>